<dbReference type="GO" id="GO:0031902">
    <property type="term" value="C:late endosome membrane"/>
    <property type="evidence" value="ECO:0007669"/>
    <property type="project" value="TreeGrafter"/>
</dbReference>
<dbReference type="GO" id="GO:0005794">
    <property type="term" value="C:Golgi apparatus"/>
    <property type="evidence" value="ECO:0007669"/>
    <property type="project" value="TreeGrafter"/>
</dbReference>
<dbReference type="GO" id="GO:0031201">
    <property type="term" value="C:SNARE complex"/>
    <property type="evidence" value="ECO:0007669"/>
    <property type="project" value="TreeGrafter"/>
</dbReference>
<evidence type="ECO:0000256" key="3">
    <source>
        <dbReference type="ARBA" id="ARBA00022692"/>
    </source>
</evidence>
<evidence type="ECO:0000256" key="2">
    <source>
        <dbReference type="ARBA" id="ARBA00022448"/>
    </source>
</evidence>
<keyword evidence="3" id="KW-0812">Transmembrane</keyword>
<evidence type="ECO:0008006" key="10">
    <source>
        <dbReference type="Google" id="ProtNLM"/>
    </source>
</evidence>
<accession>A0A139IAG4</accession>
<dbReference type="GO" id="GO:0005789">
    <property type="term" value="C:endoplasmic reticulum membrane"/>
    <property type="evidence" value="ECO:0007669"/>
    <property type="project" value="TreeGrafter"/>
</dbReference>
<sequence>MSALYNSALRQSKAIRADLEALANNSAQNPVALHGQITTSLTCFSRTLDDYQRTVNDELVPEKAQKGKERISNFRAHLLEFRSRFAELKQEREHHQLAENRSELFGRRPHAAATPENPYADASIASGAGRGENVNPLFRTNNPNFVPGQQGNSYSSYQSPYGLGADQQREGHALRESNFFTSSNQVLDEYLERGRDVLSNLGDQREMLKNTQRKLYSVGTTLGISGDTIRMVERRAKQDKFIFWGELSRMTLNSTRTGGIEHCLSSKAPGVSRCQQHRTERIIYYAFTAFHASPGVKGKKHPIKHMRSFSLSMRSDVYRGLQDRFLTNWLARVVTSWVEPHSQDTNLNFQHKCAIRVDDKMQKPSSA</sequence>
<dbReference type="Gene3D" id="1.20.5.110">
    <property type="match status" value="1"/>
</dbReference>
<dbReference type="GO" id="GO:0012507">
    <property type="term" value="C:ER to Golgi transport vesicle membrane"/>
    <property type="evidence" value="ECO:0007669"/>
    <property type="project" value="TreeGrafter"/>
</dbReference>
<dbReference type="GO" id="GO:0006906">
    <property type="term" value="P:vesicle fusion"/>
    <property type="evidence" value="ECO:0007669"/>
    <property type="project" value="TreeGrafter"/>
</dbReference>
<evidence type="ECO:0000313" key="8">
    <source>
        <dbReference type="EMBL" id="KXT11737.1"/>
    </source>
</evidence>
<keyword evidence="2" id="KW-0813">Transport</keyword>
<keyword evidence="4" id="KW-0653">Protein transport</keyword>
<protein>
    <recommendedName>
        <fullName evidence="10">Protein transport protein BOS1</fullName>
    </recommendedName>
</protein>
<evidence type="ECO:0000256" key="6">
    <source>
        <dbReference type="ARBA" id="ARBA00023136"/>
    </source>
</evidence>
<dbReference type="PANTHER" id="PTHR21230:SF1">
    <property type="entry name" value="GOLGI SNAP RECEPTOR COMPLEX MEMBER 2"/>
    <property type="match status" value="1"/>
</dbReference>
<dbReference type="PANTHER" id="PTHR21230">
    <property type="entry name" value="VESICLE TRANSPORT V-SNARE PROTEIN VTI1-RELATED"/>
    <property type="match status" value="1"/>
</dbReference>
<organism evidence="8 9">
    <name type="scientific">Pseudocercospora musae</name>
    <dbReference type="NCBI Taxonomy" id="113226"/>
    <lineage>
        <taxon>Eukaryota</taxon>
        <taxon>Fungi</taxon>
        <taxon>Dikarya</taxon>
        <taxon>Ascomycota</taxon>
        <taxon>Pezizomycotina</taxon>
        <taxon>Dothideomycetes</taxon>
        <taxon>Dothideomycetidae</taxon>
        <taxon>Mycosphaerellales</taxon>
        <taxon>Mycosphaerellaceae</taxon>
        <taxon>Pseudocercospora</taxon>
    </lineage>
</organism>
<dbReference type="SUPFAM" id="SSF58038">
    <property type="entry name" value="SNARE fusion complex"/>
    <property type="match status" value="1"/>
</dbReference>
<dbReference type="Proteomes" id="UP000073492">
    <property type="component" value="Unassembled WGS sequence"/>
</dbReference>
<evidence type="ECO:0000313" key="9">
    <source>
        <dbReference type="Proteomes" id="UP000073492"/>
    </source>
</evidence>
<dbReference type="GO" id="GO:0006888">
    <property type="term" value="P:endoplasmic reticulum to Golgi vesicle-mediated transport"/>
    <property type="evidence" value="ECO:0007669"/>
    <property type="project" value="TreeGrafter"/>
</dbReference>
<dbReference type="EMBL" id="LFZO01000184">
    <property type="protein sequence ID" value="KXT11737.1"/>
    <property type="molecule type" value="Genomic_DNA"/>
</dbReference>
<evidence type="ECO:0000256" key="4">
    <source>
        <dbReference type="ARBA" id="ARBA00022927"/>
    </source>
</evidence>
<evidence type="ECO:0000256" key="7">
    <source>
        <dbReference type="SAM" id="MobiDB-lite"/>
    </source>
</evidence>
<dbReference type="OrthoDB" id="158360at2759"/>
<dbReference type="GO" id="GO:0005484">
    <property type="term" value="F:SNAP receptor activity"/>
    <property type="evidence" value="ECO:0007669"/>
    <property type="project" value="TreeGrafter"/>
</dbReference>
<keyword evidence="6" id="KW-0472">Membrane</keyword>
<reference evidence="8 9" key="1">
    <citation type="submission" date="2015-07" db="EMBL/GenBank/DDBJ databases">
        <title>Comparative genomics of the Sigatoka disease complex on banana suggests a link between parallel evolutionary changes in Pseudocercospora fijiensis and Pseudocercospora eumusae and increased virulence on the banana host.</title>
        <authorList>
            <person name="Chang T.-C."/>
            <person name="Salvucci A."/>
            <person name="Crous P.W."/>
            <person name="Stergiopoulos I."/>
        </authorList>
    </citation>
    <scope>NUCLEOTIDE SEQUENCE [LARGE SCALE GENOMIC DNA]</scope>
    <source>
        <strain evidence="8 9">CBS 116634</strain>
    </source>
</reference>
<comment type="caution">
    <text evidence="8">The sequence shown here is derived from an EMBL/GenBank/DDBJ whole genome shotgun (WGS) entry which is preliminary data.</text>
</comment>
<gene>
    <name evidence="8" type="ORF">AC579_5033</name>
</gene>
<feature type="region of interest" description="Disordered" evidence="7">
    <location>
        <begin position="111"/>
        <end position="137"/>
    </location>
</feature>
<dbReference type="GO" id="GO:0000149">
    <property type="term" value="F:SNARE binding"/>
    <property type="evidence" value="ECO:0007669"/>
    <property type="project" value="TreeGrafter"/>
</dbReference>
<name>A0A139IAG4_9PEZI</name>
<evidence type="ECO:0000256" key="5">
    <source>
        <dbReference type="ARBA" id="ARBA00022989"/>
    </source>
</evidence>
<dbReference type="CDD" id="cd15863">
    <property type="entry name" value="SNARE_GS27"/>
    <property type="match status" value="1"/>
</dbReference>
<evidence type="ECO:0000256" key="1">
    <source>
        <dbReference type="ARBA" id="ARBA00004211"/>
    </source>
</evidence>
<dbReference type="Pfam" id="PF12352">
    <property type="entry name" value="V-SNARE_C"/>
    <property type="match status" value="1"/>
</dbReference>
<dbReference type="GO" id="GO:0015031">
    <property type="term" value="P:protein transport"/>
    <property type="evidence" value="ECO:0007669"/>
    <property type="project" value="UniProtKB-KW"/>
</dbReference>
<proteinExistence type="predicted"/>
<comment type="subcellular location">
    <subcellularLocation>
        <location evidence="1">Membrane</location>
        <topology evidence="1">Single-pass type IV membrane protein</topology>
    </subcellularLocation>
</comment>
<keyword evidence="9" id="KW-1185">Reference proteome</keyword>
<keyword evidence="5" id="KW-1133">Transmembrane helix</keyword>
<dbReference type="STRING" id="113226.A0A139IAG4"/>
<dbReference type="AlphaFoldDB" id="A0A139IAG4"/>